<feature type="domain" description="Indole-3-glycerol phosphate synthase" evidence="8">
    <location>
        <begin position="62"/>
        <end position="186"/>
    </location>
</feature>
<dbReference type="Gene3D" id="3.20.20.70">
    <property type="entry name" value="Aldolase class I"/>
    <property type="match status" value="1"/>
</dbReference>
<evidence type="ECO:0000256" key="5">
    <source>
        <dbReference type="ARBA" id="ARBA00022822"/>
    </source>
</evidence>
<dbReference type="InterPro" id="IPR013785">
    <property type="entry name" value="Aldolase_TIM"/>
</dbReference>
<evidence type="ECO:0000256" key="7">
    <source>
        <dbReference type="ARBA" id="ARBA00023239"/>
    </source>
</evidence>
<keyword evidence="5" id="KW-0822">Tryptophan biosynthesis</keyword>
<name>A0A7S8E983_9CHLR</name>
<dbReference type="EC" id="4.1.1.48" evidence="3"/>
<keyword evidence="4" id="KW-0028">Amino-acid biosynthesis</keyword>
<evidence type="ECO:0000256" key="4">
    <source>
        <dbReference type="ARBA" id="ARBA00022605"/>
    </source>
</evidence>
<reference evidence="9 10" key="1">
    <citation type="submission" date="2020-02" db="EMBL/GenBank/DDBJ databases">
        <authorList>
            <person name="Zheng R.K."/>
            <person name="Sun C.M."/>
        </authorList>
    </citation>
    <scope>NUCLEOTIDE SEQUENCE [LARGE SCALE GENOMIC DNA]</scope>
    <source>
        <strain evidence="10">rifampicinis</strain>
    </source>
</reference>
<dbReference type="GO" id="GO:0000162">
    <property type="term" value="P:L-tryptophan biosynthetic process"/>
    <property type="evidence" value="ECO:0007669"/>
    <property type="project" value="UniProtKB-UniPathway"/>
</dbReference>
<dbReference type="RefSeq" id="WP_195170769.1">
    <property type="nucleotide sequence ID" value="NZ_CP062983.1"/>
</dbReference>
<comment type="catalytic activity">
    <reaction evidence="1">
        <text>1-(2-carboxyphenylamino)-1-deoxy-D-ribulose 5-phosphate + H(+) = (1S,2R)-1-C-(indol-3-yl)glycerol 3-phosphate + CO2 + H2O</text>
        <dbReference type="Rhea" id="RHEA:23476"/>
        <dbReference type="ChEBI" id="CHEBI:15377"/>
        <dbReference type="ChEBI" id="CHEBI:15378"/>
        <dbReference type="ChEBI" id="CHEBI:16526"/>
        <dbReference type="ChEBI" id="CHEBI:58613"/>
        <dbReference type="ChEBI" id="CHEBI:58866"/>
        <dbReference type="EC" id="4.1.1.48"/>
    </reaction>
</comment>
<gene>
    <name evidence="9" type="ORF">G4Y79_23950</name>
</gene>
<keyword evidence="7" id="KW-0456">Lyase</keyword>
<proteinExistence type="predicted"/>
<keyword evidence="6" id="KW-0057">Aromatic amino acid biosynthesis</keyword>
<keyword evidence="10" id="KW-1185">Reference proteome</keyword>
<accession>A0A7S8E983</accession>
<organism evidence="9 10">
    <name type="scientific">Phototrophicus methaneseepsis</name>
    <dbReference type="NCBI Taxonomy" id="2710758"/>
    <lineage>
        <taxon>Bacteria</taxon>
        <taxon>Bacillati</taxon>
        <taxon>Chloroflexota</taxon>
        <taxon>Candidatus Thermofontia</taxon>
        <taxon>Phototrophicales</taxon>
        <taxon>Phototrophicaceae</taxon>
        <taxon>Phototrophicus</taxon>
    </lineage>
</organism>
<dbReference type="GO" id="GO:0004425">
    <property type="term" value="F:indole-3-glycerol-phosphate synthase activity"/>
    <property type="evidence" value="ECO:0007669"/>
    <property type="project" value="UniProtKB-EC"/>
</dbReference>
<dbReference type="EMBL" id="CP062983">
    <property type="protein sequence ID" value="QPC82700.1"/>
    <property type="molecule type" value="Genomic_DNA"/>
</dbReference>
<evidence type="ECO:0000313" key="9">
    <source>
        <dbReference type="EMBL" id="QPC82700.1"/>
    </source>
</evidence>
<evidence type="ECO:0000256" key="3">
    <source>
        <dbReference type="ARBA" id="ARBA00012362"/>
    </source>
</evidence>
<dbReference type="InterPro" id="IPR013798">
    <property type="entry name" value="Indole-3-glycerol_P_synth_dom"/>
</dbReference>
<dbReference type="AlphaFoldDB" id="A0A7S8E983"/>
<evidence type="ECO:0000256" key="2">
    <source>
        <dbReference type="ARBA" id="ARBA00004696"/>
    </source>
</evidence>
<evidence type="ECO:0000259" key="8">
    <source>
        <dbReference type="Pfam" id="PF00218"/>
    </source>
</evidence>
<dbReference type="KEGG" id="pmet:G4Y79_23950"/>
<dbReference type="Proteomes" id="UP000594468">
    <property type="component" value="Chromosome"/>
</dbReference>
<dbReference type="Pfam" id="PF00218">
    <property type="entry name" value="IGPS"/>
    <property type="match status" value="1"/>
</dbReference>
<comment type="pathway">
    <text evidence="2">Amino-acid biosynthesis; L-tryptophan biosynthesis; L-tryptophan from chorismate: step 4/5.</text>
</comment>
<dbReference type="UniPathway" id="UPA00035">
    <property type="reaction ID" value="UER00043"/>
</dbReference>
<evidence type="ECO:0000313" key="10">
    <source>
        <dbReference type="Proteomes" id="UP000594468"/>
    </source>
</evidence>
<evidence type="ECO:0000256" key="6">
    <source>
        <dbReference type="ARBA" id="ARBA00023141"/>
    </source>
</evidence>
<sequence length="247" mass="27648">MLEDMPREVVIANKTKHLQVRRQQTPLPALFDLAHMQSRPNYMDWDAAPLIVAQITLSEIYDPIGTSIACLHHGADAIAFFTDHVLYSADIEDLQLLSRALPNVPIIYQNYVLDVYGVVAARAAGASAIWLYSDLLPAETLRELASTAQRWKMPVYLQVDSYTDPSLIEMIGPRVLCYSEDNLAEWRAPLPALYEVMPSQVCQTLDELSAARHAYPSALLVSSRLFAHPRIQTYLPKGSSHNDLTAE</sequence>
<dbReference type="InterPro" id="IPR011060">
    <property type="entry name" value="RibuloseP-bd_barrel"/>
</dbReference>
<dbReference type="SUPFAM" id="SSF51366">
    <property type="entry name" value="Ribulose-phoshate binding barrel"/>
    <property type="match status" value="1"/>
</dbReference>
<evidence type="ECO:0000256" key="1">
    <source>
        <dbReference type="ARBA" id="ARBA00001633"/>
    </source>
</evidence>
<protein>
    <recommendedName>
        <fullName evidence="3">indole-3-glycerol-phosphate synthase</fullName>
        <ecNumber evidence="3">4.1.1.48</ecNumber>
    </recommendedName>
</protein>